<evidence type="ECO:0000256" key="7">
    <source>
        <dbReference type="PROSITE-ProRule" id="PRU00175"/>
    </source>
</evidence>
<keyword evidence="5" id="KW-0862">Zinc</keyword>
<protein>
    <recommendedName>
        <fullName evidence="2">RING-type E3 ubiquitin transferase</fullName>
        <ecNumber evidence="2">2.3.2.27</ecNumber>
    </recommendedName>
</protein>
<dbReference type="SUPFAM" id="SSF57850">
    <property type="entry name" value="RING/U-box"/>
    <property type="match status" value="1"/>
</dbReference>
<comment type="catalytic activity">
    <reaction evidence="1">
        <text>S-ubiquitinyl-[E2 ubiquitin-conjugating enzyme]-L-cysteine + [acceptor protein]-L-lysine = [E2 ubiquitin-conjugating enzyme]-L-cysteine + N(6)-ubiquitinyl-[acceptor protein]-L-lysine.</text>
        <dbReference type="EC" id="2.3.2.27"/>
    </reaction>
</comment>
<dbReference type="AlphaFoldDB" id="A0A835KMP6"/>
<organism evidence="10 11">
    <name type="scientific">Digitaria exilis</name>
    <dbReference type="NCBI Taxonomy" id="1010633"/>
    <lineage>
        <taxon>Eukaryota</taxon>
        <taxon>Viridiplantae</taxon>
        <taxon>Streptophyta</taxon>
        <taxon>Embryophyta</taxon>
        <taxon>Tracheophyta</taxon>
        <taxon>Spermatophyta</taxon>
        <taxon>Magnoliopsida</taxon>
        <taxon>Liliopsida</taxon>
        <taxon>Poales</taxon>
        <taxon>Poaceae</taxon>
        <taxon>PACMAD clade</taxon>
        <taxon>Panicoideae</taxon>
        <taxon>Panicodae</taxon>
        <taxon>Paniceae</taxon>
        <taxon>Anthephorinae</taxon>
        <taxon>Digitaria</taxon>
    </lineage>
</organism>
<dbReference type="GO" id="GO:0061630">
    <property type="term" value="F:ubiquitin protein ligase activity"/>
    <property type="evidence" value="ECO:0007669"/>
    <property type="project" value="UniProtKB-EC"/>
</dbReference>
<comment type="similarity">
    <text evidence="6">Belongs to the RING-type zinc finger family. ATL subfamily.</text>
</comment>
<evidence type="ECO:0000256" key="1">
    <source>
        <dbReference type="ARBA" id="ARBA00000900"/>
    </source>
</evidence>
<dbReference type="GO" id="GO:0008270">
    <property type="term" value="F:zinc ion binding"/>
    <property type="evidence" value="ECO:0007669"/>
    <property type="project" value="UniProtKB-KW"/>
</dbReference>
<evidence type="ECO:0000256" key="3">
    <source>
        <dbReference type="ARBA" id="ARBA00022723"/>
    </source>
</evidence>
<dbReference type="InterPro" id="IPR001841">
    <property type="entry name" value="Znf_RING"/>
</dbReference>
<dbReference type="OrthoDB" id="651315at2759"/>
<evidence type="ECO:0000256" key="5">
    <source>
        <dbReference type="ARBA" id="ARBA00022833"/>
    </source>
</evidence>
<dbReference type="PROSITE" id="PS50089">
    <property type="entry name" value="ZF_RING_2"/>
    <property type="match status" value="1"/>
</dbReference>
<dbReference type="PANTHER" id="PTHR14155:SF627">
    <property type="entry name" value="OS06G0192800 PROTEIN"/>
    <property type="match status" value="1"/>
</dbReference>
<name>A0A835KMP6_9POAL</name>
<dbReference type="Pfam" id="PF13639">
    <property type="entry name" value="zf-RING_2"/>
    <property type="match status" value="1"/>
</dbReference>
<feature type="chain" id="PRO_5032633063" description="RING-type E3 ubiquitin transferase" evidence="8">
    <location>
        <begin position="26"/>
        <end position="140"/>
    </location>
</feature>
<dbReference type="InterPro" id="IPR013083">
    <property type="entry name" value="Znf_RING/FYVE/PHD"/>
</dbReference>
<evidence type="ECO:0000256" key="2">
    <source>
        <dbReference type="ARBA" id="ARBA00012483"/>
    </source>
</evidence>
<proteinExistence type="inferred from homology"/>
<reference evidence="10" key="1">
    <citation type="submission" date="2020-07" db="EMBL/GenBank/DDBJ databases">
        <title>Genome sequence and genetic diversity analysis of an under-domesticated orphan crop, white fonio (Digitaria exilis).</title>
        <authorList>
            <person name="Bennetzen J.L."/>
            <person name="Chen S."/>
            <person name="Ma X."/>
            <person name="Wang X."/>
            <person name="Yssel A.E.J."/>
            <person name="Chaluvadi S.R."/>
            <person name="Johnson M."/>
            <person name="Gangashetty P."/>
            <person name="Hamidou F."/>
            <person name="Sanogo M.D."/>
            <person name="Zwaenepoel A."/>
            <person name="Wallace J."/>
            <person name="Van De Peer Y."/>
            <person name="Van Deynze A."/>
        </authorList>
    </citation>
    <scope>NUCLEOTIDE SEQUENCE</scope>
    <source>
        <tissue evidence="10">Leaves</tissue>
    </source>
</reference>
<gene>
    <name evidence="10" type="ORF">HU200_011386</name>
</gene>
<keyword evidence="4 7" id="KW-0863">Zinc-finger</keyword>
<keyword evidence="8" id="KW-0732">Signal</keyword>
<feature type="domain" description="RING-type" evidence="9">
    <location>
        <begin position="67"/>
        <end position="109"/>
    </location>
</feature>
<accession>A0A835KMP6</accession>
<dbReference type="Proteomes" id="UP000636709">
    <property type="component" value="Unassembled WGS sequence"/>
</dbReference>
<dbReference type="InterPro" id="IPR053238">
    <property type="entry name" value="RING-H2_zinc_finger"/>
</dbReference>
<dbReference type="PANTHER" id="PTHR14155">
    <property type="entry name" value="RING FINGER DOMAIN-CONTAINING"/>
    <property type="match status" value="1"/>
</dbReference>
<evidence type="ECO:0000259" key="9">
    <source>
        <dbReference type="PROSITE" id="PS50089"/>
    </source>
</evidence>
<evidence type="ECO:0000313" key="10">
    <source>
        <dbReference type="EMBL" id="KAF8754849.1"/>
    </source>
</evidence>
<dbReference type="SMART" id="SM00184">
    <property type="entry name" value="RING"/>
    <property type="match status" value="1"/>
</dbReference>
<evidence type="ECO:0000313" key="11">
    <source>
        <dbReference type="Proteomes" id="UP000636709"/>
    </source>
</evidence>
<keyword evidence="3" id="KW-0479">Metal-binding</keyword>
<sequence length="140" mass="15031">MFLISFAVLLVTVFLLCCRLRRDRSSALPGDRCGGDPFPVEATLPAFSYVVPEDGEGDQQGGSVRECPVCLGVVKEGEMVRQLPACSHLYHVVCIDRWLAEHRTCPVCRSQIDAFDVGVGSSTGGPGGGRCTHPPEQSPV</sequence>
<evidence type="ECO:0000256" key="4">
    <source>
        <dbReference type="ARBA" id="ARBA00022771"/>
    </source>
</evidence>
<dbReference type="EMBL" id="JACEFO010000844">
    <property type="protein sequence ID" value="KAF8754849.1"/>
    <property type="molecule type" value="Genomic_DNA"/>
</dbReference>
<evidence type="ECO:0000256" key="8">
    <source>
        <dbReference type="SAM" id="SignalP"/>
    </source>
</evidence>
<dbReference type="Gene3D" id="3.30.40.10">
    <property type="entry name" value="Zinc/RING finger domain, C3HC4 (zinc finger)"/>
    <property type="match status" value="1"/>
</dbReference>
<keyword evidence="11" id="KW-1185">Reference proteome</keyword>
<dbReference type="EC" id="2.3.2.27" evidence="2"/>
<evidence type="ECO:0000256" key="6">
    <source>
        <dbReference type="ARBA" id="ARBA00024209"/>
    </source>
</evidence>
<feature type="signal peptide" evidence="8">
    <location>
        <begin position="1"/>
        <end position="25"/>
    </location>
</feature>
<comment type="caution">
    <text evidence="10">The sequence shown here is derived from an EMBL/GenBank/DDBJ whole genome shotgun (WGS) entry which is preliminary data.</text>
</comment>